<comment type="caution">
    <text evidence="1">The sequence shown here is derived from an EMBL/GenBank/DDBJ whole genome shotgun (WGS) entry which is preliminary data.</text>
</comment>
<evidence type="ECO:0000313" key="2">
    <source>
        <dbReference type="Proteomes" id="UP001246244"/>
    </source>
</evidence>
<dbReference type="EMBL" id="JAVKPK010000089">
    <property type="protein sequence ID" value="MDR7667076.1"/>
    <property type="molecule type" value="Genomic_DNA"/>
</dbReference>
<protein>
    <submittedName>
        <fullName evidence="1">DUF2795 domain-containing protein</fullName>
    </submittedName>
</protein>
<dbReference type="Proteomes" id="UP001246244">
    <property type="component" value="Unassembled WGS sequence"/>
</dbReference>
<organism evidence="1 2">
    <name type="scientific">Methanosarcina baikalica</name>
    <dbReference type="NCBI Taxonomy" id="3073890"/>
    <lineage>
        <taxon>Archaea</taxon>
        <taxon>Methanobacteriati</taxon>
        <taxon>Methanobacteriota</taxon>
        <taxon>Stenosarchaea group</taxon>
        <taxon>Methanomicrobia</taxon>
        <taxon>Methanosarcinales</taxon>
        <taxon>Methanosarcinaceae</taxon>
        <taxon>Methanosarcina</taxon>
    </lineage>
</organism>
<gene>
    <name evidence="1" type="ORF">RG963_15090</name>
</gene>
<dbReference type="InterPro" id="IPR021527">
    <property type="entry name" value="DUF2795"/>
</dbReference>
<accession>A0ABU2D541</accession>
<sequence>MQTSPIEVQKALKNIDYPAHKKDLIKHAKKHDASSKVIEVLEELPEKEYTNAADVSKEFHGK</sequence>
<reference evidence="2" key="1">
    <citation type="submission" date="2023-07" db="EMBL/GenBank/DDBJ databases">
        <title>Whole-genome sequencing of a new Methanosarcina sp. Z-7115.</title>
        <authorList>
            <person name="Zhilina T.N."/>
            <person name="Merkel A.Y."/>
        </authorList>
    </citation>
    <scope>NUCLEOTIDE SEQUENCE [LARGE SCALE GENOMIC DNA]</scope>
    <source>
        <strain evidence="2">Z-7115</strain>
    </source>
</reference>
<name>A0ABU2D541_9EURY</name>
<evidence type="ECO:0000313" key="1">
    <source>
        <dbReference type="EMBL" id="MDR7667076.1"/>
    </source>
</evidence>
<keyword evidence="2" id="KW-1185">Reference proteome</keyword>
<proteinExistence type="predicted"/>
<dbReference type="Pfam" id="PF11387">
    <property type="entry name" value="DUF2795"/>
    <property type="match status" value="1"/>
</dbReference>
<dbReference type="RefSeq" id="WP_310577105.1">
    <property type="nucleotide sequence ID" value="NZ_JAVKPK010000089.1"/>
</dbReference>